<dbReference type="GO" id="GO:0015344">
    <property type="term" value="F:siderophore uptake transmembrane transporter activity"/>
    <property type="evidence" value="ECO:0007669"/>
    <property type="project" value="TreeGrafter"/>
</dbReference>
<keyword evidence="3 9" id="KW-1134">Transmembrane beta strand</keyword>
<feature type="domain" description="TonB-dependent receptor-like beta-barrel" evidence="10">
    <location>
        <begin position="3"/>
        <end position="226"/>
    </location>
</feature>
<dbReference type="AlphaFoldDB" id="A0A7V5U361"/>
<sequence>MDDHSTFGTEVSPRAALMFSLSETLRLRAQIGRSFKSPTIRQLYYREPFLHHSYWIKSNPDLDAETSWGESLSLEKLLPYDSSLTLTLFRHDVDDMVVRVETEEEIAGYPVRTYENVEEAYTQGLEASLKGAPLPWLRFSLSYTYLDTENKDQDKDLPYCPRHTLAFRLGLKGPQGFSLEFGTQYTDEVYTNVSNTKKIDDYWLTDLKLQKDLRDKAWLFLEVDNLFDTDYGEPSRDWAGRTIFVGIRSKFGF</sequence>
<comment type="subcellular location">
    <subcellularLocation>
        <location evidence="1 9">Cell outer membrane</location>
        <topology evidence="1 9">Multi-pass membrane protein</topology>
    </subcellularLocation>
</comment>
<dbReference type="InterPro" id="IPR039426">
    <property type="entry name" value="TonB-dep_rcpt-like"/>
</dbReference>
<evidence type="ECO:0000256" key="9">
    <source>
        <dbReference type="PROSITE-ProRule" id="PRU01360"/>
    </source>
</evidence>
<evidence type="ECO:0000256" key="1">
    <source>
        <dbReference type="ARBA" id="ARBA00004571"/>
    </source>
</evidence>
<evidence type="ECO:0000313" key="11">
    <source>
        <dbReference type="EMBL" id="HHI97781.1"/>
    </source>
</evidence>
<dbReference type="Pfam" id="PF00593">
    <property type="entry name" value="TonB_dep_Rec_b-barrel"/>
    <property type="match status" value="1"/>
</dbReference>
<comment type="caution">
    <text evidence="11">The sequence shown here is derived from an EMBL/GenBank/DDBJ whole genome shotgun (WGS) entry which is preliminary data.</text>
</comment>
<comment type="similarity">
    <text evidence="9">Belongs to the TonB-dependent receptor family.</text>
</comment>
<dbReference type="Gene3D" id="2.40.170.20">
    <property type="entry name" value="TonB-dependent receptor, beta-barrel domain"/>
    <property type="match status" value="1"/>
</dbReference>
<evidence type="ECO:0000256" key="7">
    <source>
        <dbReference type="ARBA" id="ARBA00023136"/>
    </source>
</evidence>
<proteinExistence type="inferred from homology"/>
<dbReference type="InterPro" id="IPR000531">
    <property type="entry name" value="Beta-barrel_TonB"/>
</dbReference>
<accession>A0A7V5U361</accession>
<dbReference type="InterPro" id="IPR036942">
    <property type="entry name" value="Beta-barrel_TonB_sf"/>
</dbReference>
<evidence type="ECO:0000256" key="5">
    <source>
        <dbReference type="ARBA" id="ARBA00022729"/>
    </source>
</evidence>
<dbReference type="EMBL" id="DROK01000235">
    <property type="protein sequence ID" value="HHI97781.1"/>
    <property type="molecule type" value="Genomic_DNA"/>
</dbReference>
<keyword evidence="5" id="KW-0732">Signal</keyword>
<evidence type="ECO:0000256" key="3">
    <source>
        <dbReference type="ARBA" id="ARBA00022452"/>
    </source>
</evidence>
<evidence type="ECO:0000256" key="8">
    <source>
        <dbReference type="ARBA" id="ARBA00023237"/>
    </source>
</evidence>
<keyword evidence="7 9" id="KW-0472">Membrane</keyword>
<name>A0A7V5U361_9BACT</name>
<evidence type="ECO:0000256" key="4">
    <source>
        <dbReference type="ARBA" id="ARBA00022692"/>
    </source>
</evidence>
<dbReference type="GO" id="GO:0009279">
    <property type="term" value="C:cell outer membrane"/>
    <property type="evidence" value="ECO:0007669"/>
    <property type="project" value="UniProtKB-SubCell"/>
</dbReference>
<gene>
    <name evidence="11" type="ORF">ENJ96_08000</name>
</gene>
<evidence type="ECO:0000256" key="2">
    <source>
        <dbReference type="ARBA" id="ARBA00022448"/>
    </source>
</evidence>
<keyword evidence="6" id="KW-0798">TonB box</keyword>
<protein>
    <submittedName>
        <fullName evidence="11">TonB-dependent receptor</fullName>
    </submittedName>
</protein>
<dbReference type="PANTHER" id="PTHR30069">
    <property type="entry name" value="TONB-DEPENDENT OUTER MEMBRANE RECEPTOR"/>
    <property type="match status" value="1"/>
</dbReference>
<keyword evidence="4 9" id="KW-0812">Transmembrane</keyword>
<evidence type="ECO:0000256" key="6">
    <source>
        <dbReference type="ARBA" id="ARBA00023077"/>
    </source>
</evidence>
<dbReference type="Proteomes" id="UP000886101">
    <property type="component" value="Unassembled WGS sequence"/>
</dbReference>
<keyword evidence="2 9" id="KW-0813">Transport</keyword>
<organism evidence="11">
    <name type="scientific">Thermodesulfatator atlanticus</name>
    <dbReference type="NCBI Taxonomy" id="501497"/>
    <lineage>
        <taxon>Bacteria</taxon>
        <taxon>Pseudomonadati</taxon>
        <taxon>Thermodesulfobacteriota</taxon>
        <taxon>Thermodesulfobacteria</taxon>
        <taxon>Thermodesulfobacteriales</taxon>
        <taxon>Thermodesulfatatoraceae</taxon>
        <taxon>Thermodesulfatator</taxon>
    </lineage>
</organism>
<keyword evidence="11" id="KW-0675">Receptor</keyword>
<reference evidence="11" key="1">
    <citation type="journal article" date="2020" name="mSystems">
        <title>Genome- and Community-Level Interaction Insights into Carbon Utilization and Element Cycling Functions of Hydrothermarchaeota in Hydrothermal Sediment.</title>
        <authorList>
            <person name="Zhou Z."/>
            <person name="Liu Y."/>
            <person name="Xu W."/>
            <person name="Pan J."/>
            <person name="Luo Z.H."/>
            <person name="Li M."/>
        </authorList>
    </citation>
    <scope>NUCLEOTIDE SEQUENCE [LARGE SCALE GENOMIC DNA]</scope>
    <source>
        <strain evidence="11">HyVt-533</strain>
    </source>
</reference>
<dbReference type="GO" id="GO:0044718">
    <property type="term" value="P:siderophore transmembrane transport"/>
    <property type="evidence" value="ECO:0007669"/>
    <property type="project" value="TreeGrafter"/>
</dbReference>
<evidence type="ECO:0000259" key="10">
    <source>
        <dbReference type="Pfam" id="PF00593"/>
    </source>
</evidence>
<dbReference type="PANTHER" id="PTHR30069:SF53">
    <property type="entry name" value="COLICIN I RECEPTOR-RELATED"/>
    <property type="match status" value="1"/>
</dbReference>
<dbReference type="SUPFAM" id="SSF56935">
    <property type="entry name" value="Porins"/>
    <property type="match status" value="1"/>
</dbReference>
<dbReference type="PROSITE" id="PS52016">
    <property type="entry name" value="TONB_DEPENDENT_REC_3"/>
    <property type="match status" value="1"/>
</dbReference>
<keyword evidence="8 9" id="KW-0998">Cell outer membrane</keyword>